<keyword evidence="7" id="KW-0804">Transcription</keyword>
<keyword evidence="6" id="KW-0805">Transcription regulation</keyword>
<evidence type="ECO:0000313" key="11">
    <source>
        <dbReference type="Proteomes" id="UP001049176"/>
    </source>
</evidence>
<dbReference type="AlphaFoldDB" id="A0A9P7S441"/>
<keyword evidence="8" id="KW-0539">Nucleus</keyword>
<dbReference type="EMBL" id="CM032183">
    <property type="protein sequence ID" value="KAG7095069.1"/>
    <property type="molecule type" value="Genomic_DNA"/>
</dbReference>
<gene>
    <name evidence="10" type="ORF">E1B28_005859</name>
</gene>
<name>A0A9P7S441_9AGAR</name>
<feature type="region of interest" description="Disordered" evidence="9">
    <location>
        <begin position="64"/>
        <end position="154"/>
    </location>
</feature>
<dbReference type="GO" id="GO:0005737">
    <property type="term" value="C:cytoplasm"/>
    <property type="evidence" value="ECO:0007669"/>
    <property type="project" value="UniProtKB-SubCell"/>
</dbReference>
<organism evidence="10 11">
    <name type="scientific">Marasmius oreades</name>
    <name type="common">fairy-ring Marasmius</name>
    <dbReference type="NCBI Taxonomy" id="181124"/>
    <lineage>
        <taxon>Eukaryota</taxon>
        <taxon>Fungi</taxon>
        <taxon>Dikarya</taxon>
        <taxon>Basidiomycota</taxon>
        <taxon>Agaricomycotina</taxon>
        <taxon>Agaricomycetes</taxon>
        <taxon>Agaricomycetidae</taxon>
        <taxon>Agaricales</taxon>
        <taxon>Marasmiineae</taxon>
        <taxon>Marasmiaceae</taxon>
        <taxon>Marasmius</taxon>
    </lineage>
</organism>
<keyword evidence="4" id="KW-0963">Cytoplasm</keyword>
<evidence type="ECO:0000256" key="6">
    <source>
        <dbReference type="ARBA" id="ARBA00023015"/>
    </source>
</evidence>
<comment type="similarity">
    <text evidence="3">Belongs to the WHI5/NRM1 family.</text>
</comment>
<keyword evidence="5" id="KW-0678">Repressor</keyword>
<evidence type="ECO:0000256" key="8">
    <source>
        <dbReference type="ARBA" id="ARBA00023242"/>
    </source>
</evidence>
<accession>A0A9P7S441</accession>
<evidence type="ECO:0000256" key="9">
    <source>
        <dbReference type="SAM" id="MobiDB-lite"/>
    </source>
</evidence>
<feature type="compositionally biased region" description="Polar residues" evidence="9">
    <location>
        <begin position="334"/>
        <end position="346"/>
    </location>
</feature>
<dbReference type="OrthoDB" id="2359117at2759"/>
<evidence type="ECO:0000256" key="2">
    <source>
        <dbReference type="ARBA" id="ARBA00004496"/>
    </source>
</evidence>
<comment type="caution">
    <text evidence="10">The sequence shown here is derived from an EMBL/GenBank/DDBJ whole genome shotgun (WGS) entry which is preliminary data.</text>
</comment>
<dbReference type="GeneID" id="66074935"/>
<dbReference type="Proteomes" id="UP001049176">
    <property type="component" value="Chromosome 3"/>
</dbReference>
<evidence type="ECO:0000256" key="1">
    <source>
        <dbReference type="ARBA" id="ARBA00004123"/>
    </source>
</evidence>
<feature type="compositionally biased region" description="Pro residues" evidence="9">
    <location>
        <begin position="130"/>
        <end position="146"/>
    </location>
</feature>
<evidence type="ECO:0000256" key="7">
    <source>
        <dbReference type="ARBA" id="ARBA00023163"/>
    </source>
</evidence>
<dbReference type="InterPro" id="IPR013734">
    <property type="entry name" value="TF_Nrm1/Whi5"/>
</dbReference>
<sequence>MVSSTSSIMTATEERKRTMTMERAKAAHLSRQLQLRLQYARLKVEHGWQNQNLNEVENLYFRHSHTRPRQSPKDPTLITLSVPPATHRSPSVAEVRTTSQSNNIVAEPLETAETKDTPSQPSPACKSPTPQAPPSKSPTPAAPENPPVSSLETSPMAIDSTPAIAAVVQPRSQHIQFSAIPQVTPAHKQGTSESVPTYPITSYYGALFPSQPPSTYGTRYPQIPGVPVPLVTPTHQKAPLAGPQSPPFPASPAVSSSIPVADPFKFGTAATGSLTYDSFWSSHLASRSRASFSALSSDSNKPTIANPLPRRATDIAQALSGYLSTGSTPGGVVQSGNQQPEVSSRV</sequence>
<protein>
    <submittedName>
        <fullName evidence="10">Uncharacterized protein</fullName>
    </submittedName>
</protein>
<reference evidence="10" key="1">
    <citation type="journal article" date="2021" name="Genome Biol. Evol.">
        <title>The assembled and annotated genome of the fairy-ring fungus Marasmius oreades.</title>
        <authorList>
            <person name="Hiltunen M."/>
            <person name="Ament-Velasquez S.L."/>
            <person name="Johannesson H."/>
        </authorList>
    </citation>
    <scope>NUCLEOTIDE SEQUENCE</scope>
    <source>
        <strain evidence="10">03SP1</strain>
    </source>
</reference>
<dbReference type="GO" id="GO:0005634">
    <property type="term" value="C:nucleus"/>
    <property type="evidence" value="ECO:0007669"/>
    <property type="project" value="UniProtKB-SubCell"/>
</dbReference>
<dbReference type="Pfam" id="PF08528">
    <property type="entry name" value="Whi5"/>
    <property type="match status" value="1"/>
</dbReference>
<evidence type="ECO:0000313" key="10">
    <source>
        <dbReference type="EMBL" id="KAG7095069.1"/>
    </source>
</evidence>
<keyword evidence="11" id="KW-1185">Reference proteome</keyword>
<dbReference type="RefSeq" id="XP_043011539.1">
    <property type="nucleotide sequence ID" value="XM_043150451.1"/>
</dbReference>
<evidence type="ECO:0000256" key="3">
    <source>
        <dbReference type="ARBA" id="ARBA00006922"/>
    </source>
</evidence>
<evidence type="ECO:0000256" key="4">
    <source>
        <dbReference type="ARBA" id="ARBA00022490"/>
    </source>
</evidence>
<comment type="subcellular location">
    <subcellularLocation>
        <location evidence="2">Cytoplasm</location>
    </subcellularLocation>
    <subcellularLocation>
        <location evidence="1">Nucleus</location>
    </subcellularLocation>
</comment>
<feature type="region of interest" description="Disordered" evidence="9">
    <location>
        <begin position="321"/>
        <end position="346"/>
    </location>
</feature>
<evidence type="ECO:0000256" key="5">
    <source>
        <dbReference type="ARBA" id="ARBA00022491"/>
    </source>
</evidence>
<proteinExistence type="inferred from homology"/>
<dbReference type="KEGG" id="more:E1B28_005859"/>